<dbReference type="Proteomes" id="UP000609879">
    <property type="component" value="Unassembled WGS sequence"/>
</dbReference>
<proteinExistence type="predicted"/>
<dbReference type="PIRSF" id="PIRSF017393">
    <property type="entry name" value="MTase_SAV2177"/>
    <property type="match status" value="1"/>
</dbReference>
<dbReference type="InterPro" id="IPR029063">
    <property type="entry name" value="SAM-dependent_MTases_sf"/>
</dbReference>
<gene>
    <name evidence="1" type="ORF">Ade02nite_93420</name>
</gene>
<dbReference type="InterPro" id="IPR006764">
    <property type="entry name" value="SAM_dep_MeTrfase_SAV2177_type"/>
</dbReference>
<dbReference type="Pfam" id="PF04672">
    <property type="entry name" value="Methyltransf_19"/>
    <property type="match status" value="1"/>
</dbReference>
<dbReference type="Gene3D" id="3.40.50.150">
    <property type="entry name" value="Vaccinia Virus protein VP39"/>
    <property type="match status" value="1"/>
</dbReference>
<evidence type="ECO:0000313" key="1">
    <source>
        <dbReference type="EMBL" id="GID80701.1"/>
    </source>
</evidence>
<dbReference type="RefSeq" id="WP_203777914.1">
    <property type="nucleotide sequence ID" value="NZ_BAAABO010000035.1"/>
</dbReference>
<comment type="caution">
    <text evidence="1">The sequence shown here is derived from an EMBL/GenBank/DDBJ whole genome shotgun (WGS) entry which is preliminary data.</text>
</comment>
<organism evidence="1 2">
    <name type="scientific">Paractinoplanes deccanensis</name>
    <dbReference type="NCBI Taxonomy" id="113561"/>
    <lineage>
        <taxon>Bacteria</taxon>
        <taxon>Bacillati</taxon>
        <taxon>Actinomycetota</taxon>
        <taxon>Actinomycetes</taxon>
        <taxon>Micromonosporales</taxon>
        <taxon>Micromonosporaceae</taxon>
        <taxon>Paractinoplanes</taxon>
    </lineage>
</organism>
<accession>A0ABQ3YL11</accession>
<dbReference type="SUPFAM" id="SSF53335">
    <property type="entry name" value="S-adenosyl-L-methionine-dependent methyltransferases"/>
    <property type="match status" value="1"/>
</dbReference>
<evidence type="ECO:0000313" key="2">
    <source>
        <dbReference type="Proteomes" id="UP000609879"/>
    </source>
</evidence>
<sequence>MDGSPNDRVDTSVAHPARRYNYWLGGKDHFAADRASGDAIEAAMPSIRTMALENRRFLGRAARLIAERGVRQFLDIGTGIPAPGNTHEVVQAVDASSKIVYVDNDPIVLSHARALLTSAPAGTVAYLDADLRDPRSILDHADLKATLDLSEPVGLLLIAVLHFVRDDEDVQGIVGTLLEALPSGSYVAATHATWEYLPAEAIAKLSAANPDGRFTARDGADFAALFGGLEMVEPGLASVAHWHADAEPQPRPAVEDVACNGFVARVP</sequence>
<evidence type="ECO:0008006" key="3">
    <source>
        <dbReference type="Google" id="ProtNLM"/>
    </source>
</evidence>
<reference evidence="1 2" key="1">
    <citation type="submission" date="2021-01" db="EMBL/GenBank/DDBJ databases">
        <title>Whole genome shotgun sequence of Actinoplanes deccanensis NBRC 13994.</title>
        <authorList>
            <person name="Komaki H."/>
            <person name="Tamura T."/>
        </authorList>
    </citation>
    <scope>NUCLEOTIDE SEQUENCE [LARGE SCALE GENOMIC DNA]</scope>
    <source>
        <strain evidence="1 2">NBRC 13994</strain>
    </source>
</reference>
<name>A0ABQ3YL11_9ACTN</name>
<keyword evidence="2" id="KW-1185">Reference proteome</keyword>
<dbReference type="EMBL" id="BOMI01000200">
    <property type="protein sequence ID" value="GID80701.1"/>
    <property type="molecule type" value="Genomic_DNA"/>
</dbReference>
<protein>
    <recommendedName>
        <fullName evidence="3">S-adenosyl methyltransferase</fullName>
    </recommendedName>
</protein>